<gene>
    <name evidence="1" type="ORF">CV103_01075</name>
</gene>
<sequence length="144" mass="15379">MTLLTPELCAALRANAIAHRAAQEEGRREPDPLPILKLFNPMGAATWLATELDEDGDTLFGLADLGFGCPELGSFSLSEIASVRLPGGLSIERDLYFTGRFPLSAYADAARIAGRITEAEALLATAARARELARRSEIPPTPDG</sequence>
<accession>A0A2T4I852</accession>
<comment type="caution">
    <text evidence="1">The sequence shown here is derived from an EMBL/GenBank/DDBJ whole genome shotgun (WGS) entry which is preliminary data.</text>
</comment>
<evidence type="ECO:0000313" key="2">
    <source>
        <dbReference type="Proteomes" id="UP000241206"/>
    </source>
</evidence>
<organism evidence="1 2">
    <name type="scientific">Edaphosphingomonas fennica</name>
    <dbReference type="NCBI Taxonomy" id="114404"/>
    <lineage>
        <taxon>Bacteria</taxon>
        <taxon>Pseudomonadati</taxon>
        <taxon>Pseudomonadota</taxon>
        <taxon>Alphaproteobacteria</taxon>
        <taxon>Sphingomonadales</taxon>
        <taxon>Rhizorhabdaceae</taxon>
        <taxon>Edaphosphingomonas</taxon>
    </lineage>
</organism>
<dbReference type="EMBL" id="PHHF01000004">
    <property type="protein sequence ID" value="PTD27689.1"/>
    <property type="molecule type" value="Genomic_DNA"/>
</dbReference>
<dbReference type="InterPro" id="IPR021341">
    <property type="entry name" value="DUF2958"/>
</dbReference>
<keyword evidence="2" id="KW-1185">Reference proteome</keyword>
<proteinExistence type="predicted"/>
<reference evidence="1 2" key="1">
    <citation type="submission" date="2017-11" db="EMBL/GenBank/DDBJ databases">
        <title>Sphingomonas oleivorans sp. nov., isolated from oil-contaminated soil.</title>
        <authorList>
            <person name="Wang L."/>
            <person name="Chen L."/>
        </authorList>
    </citation>
    <scope>NUCLEOTIDE SEQUENCE [LARGE SCALE GENOMIC DNA]</scope>
    <source>
        <strain evidence="1 2">K101</strain>
    </source>
</reference>
<dbReference type="Pfam" id="PF11171">
    <property type="entry name" value="DUF2958"/>
    <property type="match status" value="1"/>
</dbReference>
<protein>
    <recommendedName>
        <fullName evidence="3">DUF2958 domain-containing protein</fullName>
    </recommendedName>
</protein>
<dbReference type="Proteomes" id="UP000241206">
    <property type="component" value="Unassembled WGS sequence"/>
</dbReference>
<evidence type="ECO:0008006" key="3">
    <source>
        <dbReference type="Google" id="ProtNLM"/>
    </source>
</evidence>
<name>A0A2T4I852_9SPHN</name>
<dbReference type="RefSeq" id="WP_107393677.1">
    <property type="nucleotide sequence ID" value="NZ_PHHF01000004.1"/>
</dbReference>
<dbReference type="AlphaFoldDB" id="A0A2T4I852"/>
<evidence type="ECO:0000313" key="1">
    <source>
        <dbReference type="EMBL" id="PTD27689.1"/>
    </source>
</evidence>